<reference evidence="2" key="1">
    <citation type="submission" date="2020-01" db="EMBL/GenBank/DDBJ databases">
        <authorList>
            <person name="Meier V. D."/>
            <person name="Meier V D."/>
        </authorList>
    </citation>
    <scope>NUCLEOTIDE SEQUENCE</scope>
    <source>
        <strain evidence="2">HLG_WM_MAG_07</strain>
    </source>
</reference>
<feature type="coiled-coil region" evidence="1">
    <location>
        <begin position="20"/>
        <end position="50"/>
    </location>
</feature>
<proteinExistence type="predicted"/>
<feature type="coiled-coil region" evidence="1">
    <location>
        <begin position="286"/>
        <end position="341"/>
    </location>
</feature>
<keyword evidence="1" id="KW-0175">Coiled coil</keyword>
<feature type="coiled-coil region" evidence="1">
    <location>
        <begin position="157"/>
        <end position="239"/>
    </location>
</feature>
<evidence type="ECO:0000256" key="1">
    <source>
        <dbReference type="SAM" id="Coils"/>
    </source>
</evidence>
<organism evidence="2">
    <name type="scientific">uncultured Thiotrichaceae bacterium</name>
    <dbReference type="NCBI Taxonomy" id="298394"/>
    <lineage>
        <taxon>Bacteria</taxon>
        <taxon>Pseudomonadati</taxon>
        <taxon>Pseudomonadota</taxon>
        <taxon>Gammaproteobacteria</taxon>
        <taxon>Thiotrichales</taxon>
        <taxon>Thiotrichaceae</taxon>
        <taxon>environmental samples</taxon>
    </lineage>
</organism>
<gene>
    <name evidence="2" type="ORF">HELGO_WM27921</name>
</gene>
<protein>
    <submittedName>
        <fullName evidence="2">Uncharacterized protein</fullName>
    </submittedName>
</protein>
<dbReference type="EMBL" id="CACVAY010000002">
    <property type="protein sequence ID" value="CAA6800187.1"/>
    <property type="molecule type" value="Genomic_DNA"/>
</dbReference>
<accession>A0A6S6RUA4</accession>
<evidence type="ECO:0000313" key="2">
    <source>
        <dbReference type="EMBL" id="CAA6800187.1"/>
    </source>
</evidence>
<dbReference type="AlphaFoldDB" id="A0A6S6RUA4"/>
<name>A0A6S6RUA4_9GAMM</name>
<sequence length="345" mass="39704">MLASLIGALAGWFLKKHIKKKQYREEYLALEQERDELNKRMSQAEEAMDRRYYLMTSENQKVHDELNKSNSDNVILSKKIQSISSEFDKSKTELIALREELTSTRKEIGELQGMNEQRWTEQSLCKPNTSELKNQSERVTQTCTDEKICNTENDSDTQSLQHKIAALNTQNAHLKARVAEFTQKRLDVTNITSQLNRANSERERLLSNQTLNNQETDQIEKLRSELINSQTLLAKKETELAHHKSYLIDEEKKLIAEVESSPVRLASSEQLSAELQNNYSASIETIEILEADLAKLSAANRELQTQLANNETEYAALKQDYNKQKHQIEQLSSQVRKLMGKSDDK</sequence>